<dbReference type="Proteomes" id="UP000011082">
    <property type="component" value="Unassembled WGS sequence"/>
</dbReference>
<proteinExistence type="predicted"/>
<keyword evidence="1" id="KW-0472">Membrane</keyword>
<organism evidence="2 3">
    <name type="scientific">Vittaforma corneae (strain ATCC 50505)</name>
    <name type="common">Microsporidian parasite</name>
    <name type="synonym">Nosema corneum</name>
    <dbReference type="NCBI Taxonomy" id="993615"/>
    <lineage>
        <taxon>Eukaryota</taxon>
        <taxon>Fungi</taxon>
        <taxon>Fungi incertae sedis</taxon>
        <taxon>Microsporidia</taxon>
        <taxon>Nosematidae</taxon>
        <taxon>Vittaforma</taxon>
    </lineage>
</organism>
<feature type="transmembrane region" description="Helical" evidence="1">
    <location>
        <begin position="66"/>
        <end position="83"/>
    </location>
</feature>
<evidence type="ECO:0000256" key="1">
    <source>
        <dbReference type="SAM" id="Phobius"/>
    </source>
</evidence>
<keyword evidence="1" id="KW-1133">Transmembrane helix</keyword>
<reference evidence="3" key="1">
    <citation type="submission" date="2011-05" db="EMBL/GenBank/DDBJ databases">
        <title>The genome sequence of Vittaforma corneae strain ATCC 50505.</title>
        <authorList>
            <consortium name="The Broad Institute Genome Sequencing Platform"/>
            <person name="Cuomo C."/>
            <person name="Didier E."/>
            <person name="Bowers L."/>
            <person name="Young S.K."/>
            <person name="Zeng Q."/>
            <person name="Gargeya S."/>
            <person name="Fitzgerald M."/>
            <person name="Haas B."/>
            <person name="Abouelleil A."/>
            <person name="Alvarado L."/>
            <person name="Arachchi H.M."/>
            <person name="Berlin A."/>
            <person name="Chapman S.B."/>
            <person name="Gearin G."/>
            <person name="Goldberg J."/>
            <person name="Griggs A."/>
            <person name="Gujja S."/>
            <person name="Hansen M."/>
            <person name="Heiman D."/>
            <person name="Howarth C."/>
            <person name="Larimer J."/>
            <person name="Lui A."/>
            <person name="MacDonald P.J.P."/>
            <person name="McCowen C."/>
            <person name="Montmayeur A."/>
            <person name="Murphy C."/>
            <person name="Neiman D."/>
            <person name="Pearson M."/>
            <person name="Priest M."/>
            <person name="Roberts A."/>
            <person name="Saif S."/>
            <person name="Shea T."/>
            <person name="Sisk P."/>
            <person name="Stolte C."/>
            <person name="Sykes S."/>
            <person name="Wortman J."/>
            <person name="Nusbaum C."/>
            <person name="Birren B."/>
        </authorList>
    </citation>
    <scope>NUCLEOTIDE SEQUENCE [LARGE SCALE GENOMIC DNA]</scope>
    <source>
        <strain evidence="3">ATCC 50505</strain>
    </source>
</reference>
<dbReference type="HOGENOM" id="CLU_2063296_0_0_1"/>
<dbReference type="EMBL" id="JH370142">
    <property type="protein sequence ID" value="ELA41545.1"/>
    <property type="molecule type" value="Genomic_DNA"/>
</dbReference>
<dbReference type="AlphaFoldDB" id="L2GM21"/>
<gene>
    <name evidence="2" type="ORF">VICG_01409</name>
</gene>
<sequence length="119" mass="14061">MPGMFKIAESFELDKTIKNKGMLNVYKHMLMQKKVTNSSLKNFLMIIYFLYYRISLELGLGELTTTEAVIVDIFLLMIVFSLVNQGSRFIFGMLVKSINFVREALWIYQHLEQIREMRH</sequence>
<dbReference type="VEuPathDB" id="MicrosporidiaDB:VICG_01409"/>
<feature type="transmembrane region" description="Helical" evidence="1">
    <location>
        <begin position="35"/>
        <end position="54"/>
    </location>
</feature>
<dbReference type="InParanoid" id="L2GM21"/>
<name>L2GM21_VITCO</name>
<accession>L2GM21</accession>
<protein>
    <submittedName>
        <fullName evidence="2">Uncharacterized protein</fullName>
    </submittedName>
</protein>
<dbReference type="GeneID" id="19882120"/>
<keyword evidence="1" id="KW-0812">Transmembrane</keyword>
<evidence type="ECO:0000313" key="3">
    <source>
        <dbReference type="Proteomes" id="UP000011082"/>
    </source>
</evidence>
<dbReference type="RefSeq" id="XP_007604855.1">
    <property type="nucleotide sequence ID" value="XM_007604793.1"/>
</dbReference>
<keyword evidence="3" id="KW-1185">Reference proteome</keyword>
<evidence type="ECO:0000313" key="2">
    <source>
        <dbReference type="EMBL" id="ELA41545.1"/>
    </source>
</evidence>